<accession>A0A7W3TGQ5</accession>
<keyword evidence="3" id="KW-0949">S-adenosyl-L-methionine</keyword>
<dbReference type="SUPFAM" id="SSF53335">
    <property type="entry name" value="S-adenosyl-L-methionine-dependent methyltransferases"/>
    <property type="match status" value="1"/>
</dbReference>
<evidence type="ECO:0000256" key="3">
    <source>
        <dbReference type="ARBA" id="ARBA00022691"/>
    </source>
</evidence>
<dbReference type="InterPro" id="IPR029063">
    <property type="entry name" value="SAM-dependent_MTases_sf"/>
</dbReference>
<dbReference type="Pfam" id="PF13489">
    <property type="entry name" value="Methyltransf_23"/>
    <property type="match status" value="1"/>
</dbReference>
<evidence type="ECO:0000313" key="6">
    <source>
        <dbReference type="Proteomes" id="UP000538929"/>
    </source>
</evidence>
<feature type="compositionally biased region" description="Low complexity" evidence="4">
    <location>
        <begin position="108"/>
        <end position="128"/>
    </location>
</feature>
<evidence type="ECO:0000256" key="1">
    <source>
        <dbReference type="ARBA" id="ARBA00022603"/>
    </source>
</evidence>
<keyword evidence="2 5" id="KW-0808">Transferase</keyword>
<keyword evidence="1 5" id="KW-0489">Methyltransferase</keyword>
<dbReference type="GO" id="GO:0008168">
    <property type="term" value="F:methyltransferase activity"/>
    <property type="evidence" value="ECO:0007669"/>
    <property type="project" value="UniProtKB-KW"/>
</dbReference>
<dbReference type="EMBL" id="VKHT01000940">
    <property type="protein sequence ID" value="MBB0246513.1"/>
    <property type="molecule type" value="Genomic_DNA"/>
</dbReference>
<dbReference type="CDD" id="cd02440">
    <property type="entry name" value="AdoMet_MTases"/>
    <property type="match status" value="1"/>
</dbReference>
<feature type="region of interest" description="Disordered" evidence="4">
    <location>
        <begin position="108"/>
        <end position="132"/>
    </location>
</feature>
<protein>
    <submittedName>
        <fullName evidence="5">Methyltransferase domain-containing protein</fullName>
    </submittedName>
</protein>
<dbReference type="PANTHER" id="PTHR43464:SF19">
    <property type="entry name" value="UBIQUINONE BIOSYNTHESIS O-METHYLTRANSFERASE, MITOCHONDRIAL"/>
    <property type="match status" value="1"/>
</dbReference>
<dbReference type="PANTHER" id="PTHR43464">
    <property type="entry name" value="METHYLTRANSFERASE"/>
    <property type="match status" value="1"/>
</dbReference>
<sequence>MTALRTHASVVASYWDAAAPTFDREPDHGLWEESTRAAWARLLARWVPEPPARVLDLGCGTGSLTVLLAAAGHRVTGVDLSPAMVGAARAKLADAGLAGEVLVGDAADPPVRGPAAPADDPGHADAIPGAPPVTPGDGWDAVVVRHLLWTMPDPLAALRRWVSLLRPGGRLVLIEGRWAESAAPSSPYGEGAEPLPWAGGVPAEALEEAIRPLVAAWMTVPLSGDPVLWGGPVDDERYAVVARSRWARRPEQGPPRLTEVLRAARR</sequence>
<keyword evidence="6" id="KW-1185">Reference proteome</keyword>
<proteinExistence type="predicted"/>
<dbReference type="Gene3D" id="3.40.50.150">
    <property type="entry name" value="Vaccinia Virus protein VP39"/>
    <property type="match status" value="1"/>
</dbReference>
<comment type="caution">
    <text evidence="5">The sequence shown here is derived from an EMBL/GenBank/DDBJ whole genome shotgun (WGS) entry which is preliminary data.</text>
</comment>
<dbReference type="Proteomes" id="UP000538929">
    <property type="component" value="Unassembled WGS sequence"/>
</dbReference>
<dbReference type="AlphaFoldDB" id="A0A7W3TGQ5"/>
<organism evidence="5 6">
    <name type="scientific">Streptomyces alkaliphilus</name>
    <dbReference type="NCBI Taxonomy" id="1472722"/>
    <lineage>
        <taxon>Bacteria</taxon>
        <taxon>Bacillati</taxon>
        <taxon>Actinomycetota</taxon>
        <taxon>Actinomycetes</taxon>
        <taxon>Kitasatosporales</taxon>
        <taxon>Streptomycetaceae</taxon>
        <taxon>Streptomyces</taxon>
    </lineage>
</organism>
<evidence type="ECO:0000256" key="2">
    <source>
        <dbReference type="ARBA" id="ARBA00022679"/>
    </source>
</evidence>
<evidence type="ECO:0000256" key="4">
    <source>
        <dbReference type="SAM" id="MobiDB-lite"/>
    </source>
</evidence>
<dbReference type="RefSeq" id="WP_182607838.1">
    <property type="nucleotide sequence ID" value="NZ_VKHT01000940.1"/>
</dbReference>
<name>A0A7W3TGQ5_9ACTN</name>
<evidence type="ECO:0000313" key="5">
    <source>
        <dbReference type="EMBL" id="MBB0246513.1"/>
    </source>
</evidence>
<gene>
    <name evidence="5" type="ORF">FNQ90_20960</name>
</gene>
<reference evidence="6" key="1">
    <citation type="submission" date="2019-10" db="EMBL/GenBank/DDBJ databases">
        <title>Streptomyces sp. nov., a novel actinobacterium isolated from alkaline environment.</title>
        <authorList>
            <person name="Golinska P."/>
        </authorList>
    </citation>
    <scope>NUCLEOTIDE SEQUENCE [LARGE SCALE GENOMIC DNA]</scope>
    <source>
        <strain evidence="6">DSM 42118</strain>
    </source>
</reference>
<dbReference type="GO" id="GO:0032259">
    <property type="term" value="P:methylation"/>
    <property type="evidence" value="ECO:0007669"/>
    <property type="project" value="UniProtKB-KW"/>
</dbReference>